<keyword evidence="1" id="KW-0143">Chaperone</keyword>
<dbReference type="Pfam" id="PF00226">
    <property type="entry name" value="DnaJ"/>
    <property type="match status" value="1"/>
</dbReference>
<dbReference type="SUPFAM" id="SSF46565">
    <property type="entry name" value="Chaperone J-domain"/>
    <property type="match status" value="1"/>
</dbReference>
<dbReference type="Proteomes" id="UP000234845">
    <property type="component" value="Unassembled WGS sequence"/>
</dbReference>
<feature type="domain" description="J" evidence="3">
    <location>
        <begin position="197"/>
        <end position="264"/>
    </location>
</feature>
<evidence type="ECO:0000256" key="1">
    <source>
        <dbReference type="ARBA" id="ARBA00023186"/>
    </source>
</evidence>
<dbReference type="RefSeq" id="WP_101520035.1">
    <property type="nucleotide sequence ID" value="NZ_PKLZ01000001.1"/>
</dbReference>
<keyword evidence="2" id="KW-0472">Membrane</keyword>
<dbReference type="CDD" id="cd07316">
    <property type="entry name" value="terB_like_DjlA"/>
    <property type="match status" value="1"/>
</dbReference>
<sequence>MIFGKLVAGAIGLIVGGPIGLIAGLFLGHIFDRGLGQTLQAGSAENIARIKEQFFETIFLLLGYMAKADGRISQQEVDHTEMIIRQMRLDSTQRQRAIDLFRRGASPEFQLHSTVSAFVEVAGRQPQLRQTMLLFLISLALADHGIEPEEHEALGTIAALLGFNRLQLEQLLRMAQAQEQFHHRDAGQPDSPDRLQAAYAALGLTAAAGDRELKHAYRKLMSQNHPDKLIARGVPEDMLQVATEKSQEITAAYDLIRKHRNGSR</sequence>
<keyword evidence="2" id="KW-0812">Transmembrane</keyword>
<proteinExistence type="predicted"/>
<keyword evidence="5" id="KW-1185">Reference proteome</keyword>
<feature type="transmembrane region" description="Helical" evidence="2">
    <location>
        <begin position="6"/>
        <end position="27"/>
    </location>
</feature>
<dbReference type="PANTHER" id="PTHR24074">
    <property type="entry name" value="CO-CHAPERONE PROTEIN DJLA"/>
    <property type="match status" value="1"/>
</dbReference>
<dbReference type="Pfam" id="PF05099">
    <property type="entry name" value="TerB"/>
    <property type="match status" value="1"/>
</dbReference>
<dbReference type="SUPFAM" id="SSF158682">
    <property type="entry name" value="TerB-like"/>
    <property type="match status" value="1"/>
</dbReference>
<evidence type="ECO:0000256" key="2">
    <source>
        <dbReference type="SAM" id="Phobius"/>
    </source>
</evidence>
<dbReference type="OrthoDB" id="9782583at2"/>
<dbReference type="InterPro" id="IPR029024">
    <property type="entry name" value="TerB-like"/>
</dbReference>
<dbReference type="EMBL" id="PKLZ01000001">
    <property type="protein sequence ID" value="PLW84401.1"/>
    <property type="molecule type" value="Genomic_DNA"/>
</dbReference>
<evidence type="ECO:0000313" key="5">
    <source>
        <dbReference type="Proteomes" id="UP000234845"/>
    </source>
</evidence>
<dbReference type="CDD" id="cd06257">
    <property type="entry name" value="DnaJ"/>
    <property type="match status" value="1"/>
</dbReference>
<dbReference type="SMART" id="SM00271">
    <property type="entry name" value="DnaJ"/>
    <property type="match status" value="1"/>
</dbReference>
<evidence type="ECO:0000313" key="4">
    <source>
        <dbReference type="EMBL" id="PLW84401.1"/>
    </source>
</evidence>
<comment type="caution">
    <text evidence="4">The sequence shown here is derived from an EMBL/GenBank/DDBJ whole genome shotgun (WGS) entry which is preliminary data.</text>
</comment>
<protein>
    <submittedName>
        <fullName evidence="4">Co-chaperone DjlA</fullName>
    </submittedName>
</protein>
<name>A0A2N5Y7M7_9GAMM</name>
<keyword evidence="2" id="KW-1133">Transmembrane helix</keyword>
<dbReference type="PROSITE" id="PS50076">
    <property type="entry name" value="DNAJ_2"/>
    <property type="match status" value="1"/>
</dbReference>
<dbReference type="AlphaFoldDB" id="A0A2N5Y7M7"/>
<accession>A0A2N5Y7M7</accession>
<dbReference type="InterPro" id="IPR007791">
    <property type="entry name" value="DjlA_N"/>
</dbReference>
<dbReference type="InterPro" id="IPR050817">
    <property type="entry name" value="DjlA_DnaK_co-chaperone"/>
</dbReference>
<organism evidence="4 5">
    <name type="scientific">Kineobactrum sediminis</name>
    <dbReference type="NCBI Taxonomy" id="1905677"/>
    <lineage>
        <taxon>Bacteria</taxon>
        <taxon>Pseudomonadati</taxon>
        <taxon>Pseudomonadota</taxon>
        <taxon>Gammaproteobacteria</taxon>
        <taxon>Cellvibrionales</taxon>
        <taxon>Halieaceae</taxon>
        <taxon>Kineobactrum</taxon>
    </lineage>
</organism>
<dbReference type="PRINTS" id="PR00625">
    <property type="entry name" value="JDOMAIN"/>
</dbReference>
<dbReference type="Gene3D" id="1.10.3680.10">
    <property type="entry name" value="TerB-like"/>
    <property type="match status" value="1"/>
</dbReference>
<dbReference type="NCBIfam" id="NF006948">
    <property type="entry name" value="PRK09430.1"/>
    <property type="match status" value="1"/>
</dbReference>
<evidence type="ECO:0000259" key="3">
    <source>
        <dbReference type="PROSITE" id="PS50076"/>
    </source>
</evidence>
<dbReference type="Gene3D" id="1.10.287.110">
    <property type="entry name" value="DnaJ domain"/>
    <property type="match status" value="1"/>
</dbReference>
<dbReference type="InterPro" id="IPR036869">
    <property type="entry name" value="J_dom_sf"/>
</dbReference>
<reference evidence="5" key="1">
    <citation type="submission" date="2017-11" db="EMBL/GenBank/DDBJ databases">
        <title>The draft genome sequence of Chromatocurvus sp. F02.</title>
        <authorList>
            <person name="Du Z.-J."/>
            <person name="Chang Y.-Q."/>
        </authorList>
    </citation>
    <scope>NUCLEOTIDE SEQUENCE [LARGE SCALE GENOMIC DNA]</scope>
    <source>
        <strain evidence="5">F02</strain>
    </source>
</reference>
<gene>
    <name evidence="4" type="ORF">CWI75_03420</name>
</gene>
<dbReference type="InterPro" id="IPR001623">
    <property type="entry name" value="DnaJ_domain"/>
</dbReference>